<dbReference type="InterPro" id="IPR004089">
    <property type="entry name" value="MCPsignal_dom"/>
</dbReference>
<dbReference type="CDD" id="cd11386">
    <property type="entry name" value="MCP_signal"/>
    <property type="match status" value="1"/>
</dbReference>
<dbReference type="FunFam" id="1.10.287.950:FF:000001">
    <property type="entry name" value="Methyl-accepting chemotaxis sensory transducer"/>
    <property type="match status" value="1"/>
</dbReference>
<dbReference type="RefSeq" id="WP_154366820.1">
    <property type="nucleotide sequence ID" value="NZ_WKJM01000001.1"/>
</dbReference>
<keyword evidence="2" id="KW-0488">Methylation</keyword>
<dbReference type="GO" id="GO:0007165">
    <property type="term" value="P:signal transduction"/>
    <property type="evidence" value="ECO:0007669"/>
    <property type="project" value="UniProtKB-KW"/>
</dbReference>
<feature type="transmembrane region" description="Helical" evidence="5">
    <location>
        <begin position="12"/>
        <end position="31"/>
    </location>
</feature>
<dbReference type="AlphaFoldDB" id="A0A6L5QA43"/>
<gene>
    <name evidence="8" type="ORF">GJ697_02355</name>
</gene>
<feature type="transmembrane region" description="Helical" evidence="5">
    <location>
        <begin position="191"/>
        <end position="214"/>
    </location>
</feature>
<comment type="similarity">
    <text evidence="3">Belongs to the methyl-accepting chemotaxis (MCP) protein family.</text>
</comment>
<dbReference type="Pfam" id="PF00015">
    <property type="entry name" value="MCPsignal"/>
    <property type="match status" value="1"/>
</dbReference>
<dbReference type="SUPFAM" id="SSF58104">
    <property type="entry name" value="Methyl-accepting chemotaxis protein (MCP) signaling domain"/>
    <property type="match status" value="1"/>
</dbReference>
<keyword evidence="9" id="KW-1185">Reference proteome</keyword>
<feature type="domain" description="Methyl-accepting transducer" evidence="6">
    <location>
        <begin position="269"/>
        <end position="498"/>
    </location>
</feature>
<keyword evidence="5" id="KW-0812">Transmembrane</keyword>
<evidence type="ECO:0000256" key="2">
    <source>
        <dbReference type="ARBA" id="ARBA00022481"/>
    </source>
</evidence>
<dbReference type="Pfam" id="PF00672">
    <property type="entry name" value="HAMP"/>
    <property type="match status" value="1"/>
</dbReference>
<dbReference type="CDD" id="cd06225">
    <property type="entry name" value="HAMP"/>
    <property type="match status" value="1"/>
</dbReference>
<dbReference type="InterPro" id="IPR003660">
    <property type="entry name" value="HAMP_dom"/>
</dbReference>
<evidence type="ECO:0000313" key="8">
    <source>
        <dbReference type="EMBL" id="MRX06673.1"/>
    </source>
</evidence>
<comment type="subcellular location">
    <subcellularLocation>
        <location evidence="1">Membrane</location>
    </subcellularLocation>
</comment>
<evidence type="ECO:0000256" key="5">
    <source>
        <dbReference type="SAM" id="Phobius"/>
    </source>
</evidence>
<dbReference type="GO" id="GO:0005886">
    <property type="term" value="C:plasma membrane"/>
    <property type="evidence" value="ECO:0007669"/>
    <property type="project" value="TreeGrafter"/>
</dbReference>
<comment type="caution">
    <text evidence="8">The sequence shown here is derived from an EMBL/GenBank/DDBJ whole genome shotgun (WGS) entry which is preliminary data.</text>
</comment>
<evidence type="ECO:0000313" key="9">
    <source>
        <dbReference type="Proteomes" id="UP000481037"/>
    </source>
</evidence>
<dbReference type="InterPro" id="IPR024478">
    <property type="entry name" value="HlyB_4HB_MCP"/>
</dbReference>
<reference evidence="8 9" key="1">
    <citation type="submission" date="2019-11" db="EMBL/GenBank/DDBJ databases">
        <title>Novel species isolated from a subtropical stream in China.</title>
        <authorList>
            <person name="Lu H."/>
        </authorList>
    </citation>
    <scope>NUCLEOTIDE SEQUENCE [LARGE SCALE GENOMIC DNA]</scope>
    <source>
        <strain evidence="8 9">FT25W</strain>
    </source>
</reference>
<dbReference type="PRINTS" id="PR00260">
    <property type="entry name" value="CHEMTRNSDUCR"/>
</dbReference>
<organism evidence="8 9">
    <name type="scientific">Duganella alba</name>
    <dbReference type="NCBI Taxonomy" id="2666081"/>
    <lineage>
        <taxon>Bacteria</taxon>
        <taxon>Pseudomonadati</taxon>
        <taxon>Pseudomonadota</taxon>
        <taxon>Betaproteobacteria</taxon>
        <taxon>Burkholderiales</taxon>
        <taxon>Oxalobacteraceae</taxon>
        <taxon>Telluria group</taxon>
        <taxon>Duganella</taxon>
    </lineage>
</organism>
<evidence type="ECO:0000256" key="3">
    <source>
        <dbReference type="ARBA" id="ARBA00029447"/>
    </source>
</evidence>
<keyword evidence="4" id="KW-0807">Transducer</keyword>
<name>A0A6L5QA43_9BURK</name>
<dbReference type="PANTHER" id="PTHR43531">
    <property type="entry name" value="PROTEIN ICFG"/>
    <property type="match status" value="1"/>
</dbReference>
<dbReference type="Proteomes" id="UP000481037">
    <property type="component" value="Unassembled WGS sequence"/>
</dbReference>
<dbReference type="GO" id="GO:0004888">
    <property type="term" value="F:transmembrane signaling receptor activity"/>
    <property type="evidence" value="ECO:0007669"/>
    <property type="project" value="InterPro"/>
</dbReference>
<dbReference type="PROSITE" id="PS50111">
    <property type="entry name" value="CHEMOTAXIS_TRANSDUC_2"/>
    <property type="match status" value="1"/>
</dbReference>
<feature type="domain" description="HAMP" evidence="7">
    <location>
        <begin position="212"/>
        <end position="264"/>
    </location>
</feature>
<dbReference type="SMART" id="SM00304">
    <property type="entry name" value="HAMP"/>
    <property type="match status" value="1"/>
</dbReference>
<protein>
    <submittedName>
        <fullName evidence="8">HAMP domain-containing protein</fullName>
    </submittedName>
</protein>
<accession>A0A6L5QA43</accession>
<dbReference type="Pfam" id="PF12729">
    <property type="entry name" value="4HB_MCP_1"/>
    <property type="match status" value="1"/>
</dbReference>
<keyword evidence="5" id="KW-0472">Membrane</keyword>
<evidence type="ECO:0000259" key="6">
    <source>
        <dbReference type="PROSITE" id="PS50111"/>
    </source>
</evidence>
<dbReference type="Gene3D" id="6.10.340.10">
    <property type="match status" value="1"/>
</dbReference>
<evidence type="ECO:0000256" key="1">
    <source>
        <dbReference type="ARBA" id="ARBA00004370"/>
    </source>
</evidence>
<dbReference type="InterPro" id="IPR004090">
    <property type="entry name" value="Chemotax_Me-accpt_rcpt"/>
</dbReference>
<evidence type="ECO:0000256" key="4">
    <source>
        <dbReference type="PROSITE-ProRule" id="PRU00284"/>
    </source>
</evidence>
<dbReference type="Gene3D" id="1.10.287.950">
    <property type="entry name" value="Methyl-accepting chemotaxis protein"/>
    <property type="match status" value="1"/>
</dbReference>
<dbReference type="PANTHER" id="PTHR43531:SF14">
    <property type="entry name" value="METHYL-ACCEPTING CHEMOTAXIS PROTEIN I-RELATED"/>
    <property type="match status" value="1"/>
</dbReference>
<dbReference type="GO" id="GO:0006935">
    <property type="term" value="P:chemotaxis"/>
    <property type="evidence" value="ECO:0007669"/>
    <property type="project" value="InterPro"/>
</dbReference>
<proteinExistence type="inferred from homology"/>
<dbReference type="PROSITE" id="PS50885">
    <property type="entry name" value="HAMP"/>
    <property type="match status" value="1"/>
</dbReference>
<dbReference type="InterPro" id="IPR051310">
    <property type="entry name" value="MCP_chemotaxis"/>
</dbReference>
<keyword evidence="5" id="KW-1133">Transmembrane helix</keyword>
<evidence type="ECO:0000259" key="7">
    <source>
        <dbReference type="PROSITE" id="PS50885"/>
    </source>
</evidence>
<dbReference type="SMART" id="SM00283">
    <property type="entry name" value="MA"/>
    <property type="match status" value="1"/>
</dbReference>
<dbReference type="EMBL" id="WKJM01000001">
    <property type="protein sequence ID" value="MRX06673.1"/>
    <property type="molecule type" value="Genomic_DNA"/>
</dbReference>
<sequence>MKWTNFRIKTRLAIGFSTLVALMLVMIITSIGRFGAISASTTDIVERDWPSASAAATIDAAAREDARRLLALFIVHDVAERARQYQRIDKDKVVIDAALARLAQLAGTAQEQALMTQIQAARKRYSEVFLDAALLVEAGAADNAAAAMNREVFPALDHLLDLTARMVQFQQADIERGAAAAAGHITASRRLMLAIGAVALVVSALLALTITASITAPMRAAVQVAQSVAAGDLTTDIRANAKDETGALLHALHHMNASLVHTVSQVRHSTDTIGVASRNIAAGNLDLSGRTEAQASSLEQTASSMEQLTATVRQNADNARQANQLVISASTVAGRGGELVTQVVHTMGSIKESSRRVADIIGVIDSIAFQTNILALNAAVEAARAGEQGRGFAVVATEVRNLAQRSATAAREIKTLIDDAVQRIDSGSAVVDDAGQTMGLVVQSVHQVANIMAEITAASNEQSLGIVQVNEAIAQMDEMTQQNAALVELAAAAARSLQDEAETLSHSVSIFKLIPPTETATKALQ</sequence>